<dbReference type="InterPro" id="IPR029063">
    <property type="entry name" value="SAM-dependent_MTases_sf"/>
</dbReference>
<evidence type="ECO:0000256" key="1">
    <source>
        <dbReference type="ARBA" id="ARBA00022603"/>
    </source>
</evidence>
<dbReference type="Gene3D" id="3.40.630.30">
    <property type="match status" value="1"/>
</dbReference>
<reference evidence="5 6" key="1">
    <citation type="submission" date="2018-07" db="EMBL/GenBank/DDBJ databases">
        <title>Arthrobacter sp. nov., isolated from raw cow's milk with high bacterial count.</title>
        <authorList>
            <person name="Hahne J."/>
            <person name="Isele D."/>
            <person name="Lipski A."/>
        </authorList>
    </citation>
    <scope>NUCLEOTIDE SEQUENCE [LARGE SCALE GENOMIC DNA]</scope>
    <source>
        <strain evidence="5 6">JZ R-183</strain>
    </source>
</reference>
<gene>
    <name evidence="5" type="ORF">DWQ67_12375</name>
</gene>
<dbReference type="PROSITE" id="PS51186">
    <property type="entry name" value="GNAT"/>
    <property type="match status" value="1"/>
</dbReference>
<keyword evidence="2 5" id="KW-0808">Transferase</keyword>
<dbReference type="InterPro" id="IPR002935">
    <property type="entry name" value="SAM_O-MeTrfase"/>
</dbReference>
<dbReference type="GO" id="GO:0032259">
    <property type="term" value="P:methylation"/>
    <property type="evidence" value="ECO:0007669"/>
    <property type="project" value="UniProtKB-KW"/>
</dbReference>
<dbReference type="RefSeq" id="WP_121485914.1">
    <property type="nucleotide sequence ID" value="NZ_QQXL01000008.1"/>
</dbReference>
<protein>
    <submittedName>
        <fullName evidence="5">GNAT family N-acetyltransferase</fullName>
    </submittedName>
</protein>
<dbReference type="SUPFAM" id="SSF55729">
    <property type="entry name" value="Acyl-CoA N-acyltransferases (Nat)"/>
    <property type="match status" value="1"/>
</dbReference>
<dbReference type="CDD" id="cd04301">
    <property type="entry name" value="NAT_SF"/>
    <property type="match status" value="1"/>
</dbReference>
<evidence type="ECO:0000313" key="6">
    <source>
        <dbReference type="Proteomes" id="UP000273119"/>
    </source>
</evidence>
<dbReference type="Pfam" id="PF00583">
    <property type="entry name" value="Acetyltransf_1"/>
    <property type="match status" value="1"/>
</dbReference>
<dbReference type="AlphaFoldDB" id="A0A496PGH0"/>
<dbReference type="InterPro" id="IPR016181">
    <property type="entry name" value="Acyl_CoA_acyltransferase"/>
</dbReference>
<keyword evidence="6" id="KW-1185">Reference proteome</keyword>
<evidence type="ECO:0000259" key="4">
    <source>
        <dbReference type="PROSITE" id="PS51186"/>
    </source>
</evidence>
<comment type="caution">
    <text evidence="5">The sequence shown here is derived from an EMBL/GenBank/DDBJ whole genome shotgun (WGS) entry which is preliminary data.</text>
</comment>
<dbReference type="Proteomes" id="UP000273119">
    <property type="component" value="Unassembled WGS sequence"/>
</dbReference>
<dbReference type="PROSITE" id="PS51682">
    <property type="entry name" value="SAM_OMT_I"/>
    <property type="match status" value="1"/>
</dbReference>
<feature type="domain" description="N-acetyltransferase" evidence="4">
    <location>
        <begin position="261"/>
        <end position="429"/>
    </location>
</feature>
<sequence>MSARAGEERILSTQDMATAPSTPAEVDAFLQAKLVDESPLLARVRARSAAAGLGADASSPAEGKFLALLTRLCGARRVLEIGTLGGYSAAWILDALPQDGHLHSLEIDRATAAVARENLALVDPEGEGARWTVETGPAVKALHQLTWTRQAPFDLVFIDADKASTRVYLEWALRLTAPGSVVVVDQVIRAGVVRGAETEAASSGAVSQAEARGMAEALELLHTDPRFDATALQTVGGNGWDGFAIALVTGAAAPGSVAQRVNVEPMRPETVRGALEVKNLGWRQTFERYIADGWLDAMDSRLDQDVAAWLTALKRPGNRTRTAVAVTEDGEVVGMASAAPVLEESDRLATGAKWELFTMYVARAWQGSGVARRLADAVLGDEPALLWVLEENSRAHAFFEKLGFAPDGAREELPEEWSGAHDIRMVRRA</sequence>
<evidence type="ECO:0000256" key="2">
    <source>
        <dbReference type="ARBA" id="ARBA00022679"/>
    </source>
</evidence>
<dbReference type="InterPro" id="IPR000182">
    <property type="entry name" value="GNAT_dom"/>
</dbReference>
<accession>A0A496PGH0</accession>
<organism evidence="5 6">
    <name type="scientific">Galactobacter caseinivorans</name>
    <dbReference type="NCBI Taxonomy" id="2676123"/>
    <lineage>
        <taxon>Bacteria</taxon>
        <taxon>Bacillati</taxon>
        <taxon>Actinomycetota</taxon>
        <taxon>Actinomycetes</taxon>
        <taxon>Micrococcales</taxon>
        <taxon>Micrococcaceae</taxon>
        <taxon>Galactobacter</taxon>
    </lineage>
</organism>
<dbReference type="EMBL" id="QQXL01000008">
    <property type="protein sequence ID" value="RKW69584.1"/>
    <property type="molecule type" value="Genomic_DNA"/>
</dbReference>
<dbReference type="CDD" id="cd02440">
    <property type="entry name" value="AdoMet_MTases"/>
    <property type="match status" value="1"/>
</dbReference>
<dbReference type="Gene3D" id="3.40.50.150">
    <property type="entry name" value="Vaccinia Virus protein VP39"/>
    <property type="match status" value="1"/>
</dbReference>
<dbReference type="Pfam" id="PF01596">
    <property type="entry name" value="Methyltransf_3"/>
    <property type="match status" value="1"/>
</dbReference>
<dbReference type="PANTHER" id="PTHR10509">
    <property type="entry name" value="O-METHYLTRANSFERASE-RELATED"/>
    <property type="match status" value="1"/>
</dbReference>
<keyword evidence="1" id="KW-0489">Methyltransferase</keyword>
<dbReference type="InterPro" id="IPR050362">
    <property type="entry name" value="Cation-dep_OMT"/>
</dbReference>
<evidence type="ECO:0000256" key="3">
    <source>
        <dbReference type="ARBA" id="ARBA00022691"/>
    </source>
</evidence>
<evidence type="ECO:0000313" key="5">
    <source>
        <dbReference type="EMBL" id="RKW69584.1"/>
    </source>
</evidence>
<name>A0A496PGH0_9MICC</name>
<dbReference type="GO" id="GO:0008757">
    <property type="term" value="F:S-adenosylmethionine-dependent methyltransferase activity"/>
    <property type="evidence" value="ECO:0007669"/>
    <property type="project" value="TreeGrafter"/>
</dbReference>
<dbReference type="GO" id="GO:0016747">
    <property type="term" value="F:acyltransferase activity, transferring groups other than amino-acyl groups"/>
    <property type="evidence" value="ECO:0007669"/>
    <property type="project" value="InterPro"/>
</dbReference>
<dbReference type="GO" id="GO:0008171">
    <property type="term" value="F:O-methyltransferase activity"/>
    <property type="evidence" value="ECO:0007669"/>
    <property type="project" value="InterPro"/>
</dbReference>
<dbReference type="PANTHER" id="PTHR10509:SF14">
    <property type="entry name" value="CAFFEOYL-COA O-METHYLTRANSFERASE 3-RELATED"/>
    <property type="match status" value="1"/>
</dbReference>
<keyword evidence="3" id="KW-0949">S-adenosyl-L-methionine</keyword>
<proteinExistence type="predicted"/>
<dbReference type="SUPFAM" id="SSF53335">
    <property type="entry name" value="S-adenosyl-L-methionine-dependent methyltransferases"/>
    <property type="match status" value="1"/>
</dbReference>